<dbReference type="PROSITE" id="PS51186">
    <property type="entry name" value="GNAT"/>
    <property type="match status" value="1"/>
</dbReference>
<dbReference type="Pfam" id="PF00583">
    <property type="entry name" value="Acetyltransf_1"/>
    <property type="match status" value="1"/>
</dbReference>
<gene>
    <name evidence="2" type="ORF">OPV22_007846</name>
</gene>
<sequence length="322" mass="36061">MTLLSSAAAPPSARRPTVLLISFLLPSVRCSLNPSTRISSTLPREAPTKSLFLSSEVGDLRKRRGSPRGDVQPAASHICEQERPAFDRRFLSVGEAMSDDELWAAIRLRVRTFYNFNESYGIEDYKAYVAKREFEGLKDRISGKTIGFRKASCINATLPISAYGGSTDELCSICKFSKKEEERVVVGTLDINWCLQMPDELTGMRPEGLGADLTRAYLSNVCVAKELQKNGMGYALIADSKTVAHSWGITDLYVHVAVDNEAAQKLYSKSGFIYESEEPAWRARFLGRPRRYLLWTDIEKKTLKTLDSTAETMDMRVMDTRA</sequence>
<feature type="domain" description="N-acetyltransferase" evidence="1">
    <location>
        <begin position="180"/>
        <end position="299"/>
    </location>
</feature>
<comment type="caution">
    <text evidence="2">The sequence shown here is derived from an EMBL/GenBank/DDBJ whole genome shotgun (WGS) entry which is preliminary data.</text>
</comment>
<dbReference type="SUPFAM" id="SSF55729">
    <property type="entry name" value="Acyl-CoA N-acyltransferases (Nat)"/>
    <property type="match status" value="1"/>
</dbReference>
<dbReference type="AlphaFoldDB" id="A0AAV8RDC8"/>
<dbReference type="Proteomes" id="UP001222027">
    <property type="component" value="Unassembled WGS sequence"/>
</dbReference>
<protein>
    <recommendedName>
        <fullName evidence="1">N-acetyltransferase domain-containing protein</fullName>
    </recommendedName>
</protein>
<keyword evidence="3" id="KW-1185">Reference proteome</keyword>
<dbReference type="Gene3D" id="3.40.630.30">
    <property type="match status" value="1"/>
</dbReference>
<name>A0AAV8RDC8_ENSVE</name>
<dbReference type="InterPro" id="IPR016181">
    <property type="entry name" value="Acyl_CoA_acyltransferase"/>
</dbReference>
<proteinExistence type="predicted"/>
<dbReference type="GO" id="GO:0009507">
    <property type="term" value="C:chloroplast"/>
    <property type="evidence" value="ECO:0007669"/>
    <property type="project" value="TreeGrafter"/>
</dbReference>
<reference evidence="2 3" key="1">
    <citation type="submission" date="2022-12" db="EMBL/GenBank/DDBJ databases">
        <title>Chromosome-scale assembly of the Ensete ventricosum genome.</title>
        <authorList>
            <person name="Dussert Y."/>
            <person name="Stocks J."/>
            <person name="Wendawek A."/>
            <person name="Woldeyes F."/>
            <person name="Nichols R.A."/>
            <person name="Borrell J.S."/>
        </authorList>
    </citation>
    <scope>NUCLEOTIDE SEQUENCE [LARGE SCALE GENOMIC DNA]</scope>
    <source>
        <strain evidence="3">cv. Maze</strain>
        <tissue evidence="2">Seeds</tissue>
    </source>
</reference>
<organism evidence="2 3">
    <name type="scientific">Ensete ventricosum</name>
    <name type="common">Abyssinian banana</name>
    <name type="synonym">Musa ensete</name>
    <dbReference type="NCBI Taxonomy" id="4639"/>
    <lineage>
        <taxon>Eukaryota</taxon>
        <taxon>Viridiplantae</taxon>
        <taxon>Streptophyta</taxon>
        <taxon>Embryophyta</taxon>
        <taxon>Tracheophyta</taxon>
        <taxon>Spermatophyta</taxon>
        <taxon>Magnoliopsida</taxon>
        <taxon>Liliopsida</taxon>
        <taxon>Zingiberales</taxon>
        <taxon>Musaceae</taxon>
        <taxon>Ensete</taxon>
    </lineage>
</organism>
<evidence type="ECO:0000313" key="3">
    <source>
        <dbReference type="Proteomes" id="UP001222027"/>
    </source>
</evidence>
<dbReference type="EMBL" id="JAQQAF010000003">
    <property type="protein sequence ID" value="KAJ8497294.1"/>
    <property type="molecule type" value="Genomic_DNA"/>
</dbReference>
<dbReference type="PANTHER" id="PTHR47876:SF2">
    <property type="entry name" value="GCN5-RELATED N-ACETYLTRANSFERASE 7, CHLOROPLASTIC"/>
    <property type="match status" value="1"/>
</dbReference>
<evidence type="ECO:0000313" key="2">
    <source>
        <dbReference type="EMBL" id="KAJ8497294.1"/>
    </source>
</evidence>
<accession>A0AAV8RDC8</accession>
<dbReference type="CDD" id="cd04301">
    <property type="entry name" value="NAT_SF"/>
    <property type="match status" value="1"/>
</dbReference>
<evidence type="ECO:0000259" key="1">
    <source>
        <dbReference type="PROSITE" id="PS51186"/>
    </source>
</evidence>
<dbReference type="GO" id="GO:0016747">
    <property type="term" value="F:acyltransferase activity, transferring groups other than amino-acyl groups"/>
    <property type="evidence" value="ECO:0007669"/>
    <property type="project" value="InterPro"/>
</dbReference>
<dbReference type="InterPro" id="IPR000182">
    <property type="entry name" value="GNAT_dom"/>
</dbReference>
<dbReference type="PANTHER" id="PTHR47876">
    <property type="entry name" value="OS08G0260000 PROTEIN"/>
    <property type="match status" value="1"/>
</dbReference>